<evidence type="ECO:0000313" key="2">
    <source>
        <dbReference type="EMBL" id="QGZ13258.1"/>
    </source>
</evidence>
<name>A0A6B9J3U2_9CAUD</name>
<dbReference type="RefSeq" id="YP_010649776.1">
    <property type="nucleotide sequence ID" value="NC_070773.1"/>
</dbReference>
<dbReference type="Proteomes" id="UP000435913">
    <property type="component" value="Segment"/>
</dbReference>
<dbReference type="GeneID" id="77925336"/>
<dbReference type="KEGG" id="vg:77925336"/>
<evidence type="ECO:0000256" key="1">
    <source>
        <dbReference type="SAM" id="MobiDB-lite"/>
    </source>
</evidence>
<protein>
    <submittedName>
        <fullName evidence="2">Uncharacterized protein</fullName>
    </submittedName>
</protein>
<evidence type="ECO:0000313" key="3">
    <source>
        <dbReference type="Proteomes" id="UP000435913"/>
    </source>
</evidence>
<keyword evidence="3" id="KW-1185">Reference proteome</keyword>
<sequence>MWIANGKERQLGEPAGKNRDSDMLNGELINSLGHLIGEMRSGSRHDIELLCVETGLARFDVCGAVQLGDILDFSFIIGDDGIKRQVDDFFLD</sequence>
<organism evidence="2 3">
    <name type="scientific">Vibrio phage NF</name>
    <dbReference type="NCBI Taxonomy" id="2686202"/>
    <lineage>
        <taxon>Viruses</taxon>
        <taxon>Duplodnaviria</taxon>
        <taxon>Heunggongvirae</taxon>
        <taxon>Uroviricota</taxon>
        <taxon>Caudoviricetes</taxon>
        <taxon>Enfavirus</taxon>
        <taxon>Enfavirus NF</taxon>
    </lineage>
</organism>
<proteinExistence type="predicted"/>
<accession>A0A6B9J3U2</accession>
<reference evidence="2" key="1">
    <citation type="submission" date="2019-12" db="EMBL/GenBank/DDBJ databases">
        <title>Isolation and complete genomic sequence of bacteriophage NF: A novel Vibrio alginolyticus phage isolated from the coastal water of Qingdao, China.</title>
        <authorList>
            <person name="Zhang X."/>
        </authorList>
    </citation>
    <scope>NUCLEOTIDE SEQUENCE [LARGE SCALE GENOMIC DNA]</scope>
</reference>
<dbReference type="EMBL" id="MN812722">
    <property type="protein sequence ID" value="QGZ13258.1"/>
    <property type="molecule type" value="Genomic_DNA"/>
</dbReference>
<feature type="region of interest" description="Disordered" evidence="1">
    <location>
        <begin position="1"/>
        <end position="22"/>
    </location>
</feature>